<dbReference type="EnsemblMetazoa" id="SCAU014574-RB">
    <property type="protein sequence ID" value="SCAU014574-PB"/>
    <property type="gene ID" value="SCAU014574"/>
</dbReference>
<feature type="region of interest" description="Disordered" evidence="2">
    <location>
        <begin position="747"/>
        <end position="802"/>
    </location>
</feature>
<feature type="domain" description="C2H2-type" evidence="3">
    <location>
        <begin position="221"/>
        <end position="248"/>
    </location>
</feature>
<dbReference type="STRING" id="35570.A0A1I8Q7H5"/>
<feature type="compositionally biased region" description="Basic and acidic residues" evidence="2">
    <location>
        <begin position="1604"/>
        <end position="1628"/>
    </location>
</feature>
<evidence type="ECO:0000256" key="1">
    <source>
        <dbReference type="PROSITE-ProRule" id="PRU00042"/>
    </source>
</evidence>
<feature type="region of interest" description="Disordered" evidence="2">
    <location>
        <begin position="1124"/>
        <end position="1151"/>
    </location>
</feature>
<evidence type="ECO:0000313" key="6">
    <source>
        <dbReference type="Proteomes" id="UP000095300"/>
    </source>
</evidence>
<feature type="region of interest" description="Disordered" evidence="2">
    <location>
        <begin position="187"/>
        <end position="216"/>
    </location>
</feature>
<keyword evidence="6" id="KW-1185">Reference proteome</keyword>
<feature type="region of interest" description="Disordered" evidence="2">
    <location>
        <begin position="1414"/>
        <end position="1634"/>
    </location>
</feature>
<feature type="compositionally biased region" description="Basic and acidic residues" evidence="2">
    <location>
        <begin position="1560"/>
        <end position="1590"/>
    </location>
</feature>
<feature type="compositionally biased region" description="Basic and acidic residues" evidence="2">
    <location>
        <begin position="1526"/>
        <end position="1544"/>
    </location>
</feature>
<feature type="compositionally biased region" description="Basic and acidic residues" evidence="2">
    <location>
        <begin position="769"/>
        <end position="802"/>
    </location>
</feature>
<dbReference type="Proteomes" id="UP000095300">
    <property type="component" value="Unassembled WGS sequence"/>
</dbReference>
<feature type="compositionally biased region" description="Polar residues" evidence="2">
    <location>
        <begin position="747"/>
        <end position="768"/>
    </location>
</feature>
<feature type="compositionally biased region" description="Polar residues" evidence="2">
    <location>
        <begin position="1932"/>
        <end position="1943"/>
    </location>
</feature>
<dbReference type="InterPro" id="IPR000313">
    <property type="entry name" value="PWWP_dom"/>
</dbReference>
<keyword evidence="1" id="KW-0863">Zinc-finger</keyword>
<evidence type="ECO:0008006" key="7">
    <source>
        <dbReference type="Google" id="ProtNLM"/>
    </source>
</evidence>
<feature type="region of interest" description="Disordered" evidence="2">
    <location>
        <begin position="922"/>
        <end position="965"/>
    </location>
</feature>
<feature type="region of interest" description="Disordered" evidence="2">
    <location>
        <begin position="1283"/>
        <end position="1302"/>
    </location>
</feature>
<feature type="compositionally biased region" description="Low complexity" evidence="2">
    <location>
        <begin position="195"/>
        <end position="216"/>
    </location>
</feature>
<evidence type="ECO:0000259" key="3">
    <source>
        <dbReference type="PROSITE" id="PS50157"/>
    </source>
</evidence>
<dbReference type="CDD" id="cd05162">
    <property type="entry name" value="PWWP"/>
    <property type="match status" value="1"/>
</dbReference>
<evidence type="ECO:0000256" key="2">
    <source>
        <dbReference type="SAM" id="MobiDB-lite"/>
    </source>
</evidence>
<feature type="region of interest" description="Disordered" evidence="2">
    <location>
        <begin position="1656"/>
        <end position="1691"/>
    </location>
</feature>
<dbReference type="Pfam" id="PF00855">
    <property type="entry name" value="PWWP"/>
    <property type="match status" value="1"/>
</dbReference>
<feature type="region of interest" description="Disordered" evidence="2">
    <location>
        <begin position="2163"/>
        <end position="2193"/>
    </location>
</feature>
<feature type="compositionally biased region" description="Low complexity" evidence="2">
    <location>
        <begin position="285"/>
        <end position="303"/>
    </location>
</feature>
<organism evidence="5 6">
    <name type="scientific">Stomoxys calcitrans</name>
    <name type="common">Stable fly</name>
    <name type="synonym">Conops calcitrans</name>
    <dbReference type="NCBI Taxonomy" id="35570"/>
    <lineage>
        <taxon>Eukaryota</taxon>
        <taxon>Metazoa</taxon>
        <taxon>Ecdysozoa</taxon>
        <taxon>Arthropoda</taxon>
        <taxon>Hexapoda</taxon>
        <taxon>Insecta</taxon>
        <taxon>Pterygota</taxon>
        <taxon>Neoptera</taxon>
        <taxon>Endopterygota</taxon>
        <taxon>Diptera</taxon>
        <taxon>Brachycera</taxon>
        <taxon>Muscomorpha</taxon>
        <taxon>Muscoidea</taxon>
        <taxon>Muscidae</taxon>
        <taxon>Stomoxys</taxon>
    </lineage>
</organism>
<dbReference type="KEGG" id="scac:106085530"/>
<feature type="compositionally biased region" description="Basic and acidic residues" evidence="2">
    <location>
        <begin position="1656"/>
        <end position="1672"/>
    </location>
</feature>
<feature type="compositionally biased region" description="Basic and acidic residues" evidence="2">
    <location>
        <begin position="1414"/>
        <end position="1436"/>
    </location>
</feature>
<dbReference type="GO" id="GO:0008270">
    <property type="term" value="F:zinc ion binding"/>
    <property type="evidence" value="ECO:0007669"/>
    <property type="project" value="UniProtKB-KW"/>
</dbReference>
<keyword evidence="1" id="KW-0862">Zinc</keyword>
<dbReference type="PROSITE" id="PS50157">
    <property type="entry name" value="ZINC_FINGER_C2H2_2"/>
    <property type="match status" value="1"/>
</dbReference>
<protein>
    <recommendedName>
        <fullName evidence="7">C2H2-type domain-containing protein</fullName>
    </recommendedName>
</protein>
<dbReference type="VEuPathDB" id="VectorBase:SCAU014574"/>
<keyword evidence="1" id="KW-0479">Metal-binding</keyword>
<feature type="compositionally biased region" description="Polar residues" evidence="2">
    <location>
        <begin position="2179"/>
        <end position="2193"/>
    </location>
</feature>
<dbReference type="EnsemblMetazoa" id="SCAU014574-RA">
    <property type="protein sequence ID" value="SCAU014574-PA"/>
    <property type="gene ID" value="SCAU014574"/>
</dbReference>
<feature type="region of interest" description="Disordered" evidence="2">
    <location>
        <begin position="568"/>
        <end position="619"/>
    </location>
</feature>
<feature type="compositionally biased region" description="Polar residues" evidence="2">
    <location>
        <begin position="1440"/>
        <end position="1456"/>
    </location>
</feature>
<feature type="compositionally biased region" description="Polar residues" evidence="2">
    <location>
        <begin position="1124"/>
        <end position="1134"/>
    </location>
</feature>
<feature type="compositionally biased region" description="Low complexity" evidence="2">
    <location>
        <begin position="496"/>
        <end position="512"/>
    </location>
</feature>
<proteinExistence type="predicted"/>
<feature type="region of interest" description="Disordered" evidence="2">
    <location>
        <begin position="309"/>
        <end position="329"/>
    </location>
</feature>
<feature type="domain" description="PWWP" evidence="4">
    <location>
        <begin position="9"/>
        <end position="71"/>
    </location>
</feature>
<accession>A0A1I8Q7H5</accession>
<dbReference type="InterPro" id="IPR013087">
    <property type="entry name" value="Znf_C2H2_type"/>
</dbReference>
<reference evidence="6" key="1">
    <citation type="submission" date="2015-05" db="EMBL/GenBank/DDBJ databases">
        <authorList>
            <person name="Wilson R.K."/>
            <person name="Warren W.C."/>
            <person name="Olafson P."/>
        </authorList>
    </citation>
    <scope>NUCLEOTIDE SEQUENCE [LARGE SCALE GENOMIC DNA]</scope>
    <source>
        <strain evidence="6">USDA</strain>
    </source>
</reference>
<dbReference type="SUPFAM" id="SSF63748">
    <property type="entry name" value="Tudor/PWWP/MBT"/>
    <property type="match status" value="1"/>
</dbReference>
<feature type="region of interest" description="Disordered" evidence="2">
    <location>
        <begin position="1834"/>
        <end position="1879"/>
    </location>
</feature>
<feature type="region of interest" description="Disordered" evidence="2">
    <location>
        <begin position="285"/>
        <end position="304"/>
    </location>
</feature>
<sequence>MSEDQVYKDGDIVWVKLGNNWWPGEVIDAHRHPDGIVTNNKRKLYCIVKFFNENAYEYVSNVKQIYPFQCAKKEEFLKKGLSLYKSGNKFMEKFPEDIEIAERLTRQKVSSLYINDRPDSIVKAILGQPIILSSDDGCGGTSEYREKRRSCESITKIINITPNKTPPKPIRIEQSVAIGAAYGSTSNAATANPKNISGSPRLSISSDSSSSRTNVGNSNNYRCNLCDFTSVRQNVMILHRKMHSNRNGAATTTVALNQNANAPKNRNNINNIESNTKVNKPILTTSTSTTPSKSPTPSVVSIPAGNRSTISLKRSKSPPSVTNETVGVEDKTTSSSAAITLSDSSAPCAVETTSIVSQGTLSRRSMRHTRSAVVSSPTSPSIINGSTTSAIDLPEVKPIQKIPKKRDFASLTIVVNPNVEEAQQVQKSTVTETLASTALTPVAKENVEEIRNMLMADWSDEDEMADLDNDKNKNEIKAISADADSRSGGEMNDITPIISTPTGTSTPCSTTTNKGRIRNIPKKDRRDVILNDFSPDVSVIEPAQDSSSQTLVVHLDTSNSSAVEIVDEQQHTPIITIHDDDEDDRTHKTPISKTTKKSADNLSPSSRNSDLENVEPNDKSTAASILSCFDFQDDEDGEEIDTTTATASSIPHFKKKYLSSERSLFQISCDGAAKAKHNEERDKKDQELEAEIESLLESTHPPAAGLTITPSNSFEECISVKDLPIKERSKRIFKSRNRSRIEGKLSTESLTNSVSTDESLTKDISSSEDINKTKQVQEKRGPKENRRKSKDTNERASLKSSKDWPAKCLAGRLEDQSLYAKDEQHLPNGENSIPENFANVNNNASSEKVSESMALRATIADKDQVEAETIKVLTELATVEEVPQDEGNELVVVDQQLGRTLQPSTLVESEENRLEDNVKLQTLDANNTSSNSLDIENDKSVPKDNPMSMVEESNVESNKSKGDSENCLEINHEKNVTAKPSEHNSKSIADTISEFVERDQATEDIIDEDNANDPVKIVLASEIVLSDELENLPRQDSHDATIIEFNENENQNKGDINGDQMQSTAIQENTQEALVDDSCASTTSPSAELKCENLAHDKEASIDVNTGTSTGPEVFISHRIVTTSPTDENSSMGASDTGAEFGSPTSMLSDERLPAFPFSRNETPHQEIEADSIVETIKGQCENYCAPVEENMKYPKGKLKEEELSAIDTTIIIETNDECIPANKLVKEKANLMRVTDAEAISNHETTESDFAPTLTDKAHKKIRRHGGKSSGRMLRDALKNSVSKSSDIGNDGCPPPVLQDKMSGEALNQEQDKAAKELAPETPNSSIVFVNAKDIQTSNSVNLIVEDSFDASVKTTESICSNIEATLPEELAKIATGSKEIPKELPYSEELTENVDTFTTSAIAEVTFTPKQNAEHTECDKDSNIFEQKPTKEEFDNCEISTETEGNTDTPNGNSDMKELTKIPITEADAPPLDDTAEKEKAKNHNEMNRTGASSEYQSAKIDNEDEVKDNNADTEPVSSYPKKRSAEEEISFKKSKQRKQEIEEGEGGNKPLISNVTNEEKETLTGSEKLKDLMSENSKPIDEDKLKSSESVVTNKASPEIEISKEVSICHDSNDNSKNEIHKETDPTPSLTNQKDYIIECDPQFSAISHSNHIEHKDSQSKGQVLDDKTSMTSNTDTHEIKEKSVPTAQTNLKLKEYADTDVSKQVNLPTSLEPATTIELKTLSSSSYKTSTSTHEASCITTTSASVEITNKSTNEETSTETGSIKPRPFYRKAPITRRQTICFDISDNARNDFSRKRQVYDFEDDTTLATIATTPKRTAQRKMTMPDMGMPCRALRTASPLDSKNSFKSRRSSSYNEKTIDSGLVQQPSNNDGDEELCDELLAADTHSSKSFTDVNVKRLLDKDDSHKNASKTTSNGRSIMKRRASSRRQSVTTESPPQSKIPRDAAGFVAIQPKIAKTELMVTTLGDNQISTAQQQLLQLQQQNPPSPSSSSIILNKNSNRARKPHKATANNNQQQLNPLLVQQIQVQQTNVCKPQPQQVVTQLANTQNILQFVAPPAVGGPQQQQQTTEGFLISTAATSEEENVIDSNTQLIALPTQPYPGYTETFLLCKVNGNTCKPVDNVPLYLNHQLNELVPIPSDVLEAGPKLVVNDEGNAAKEANTQQEQMEQEKSVQESGNMSNETESATGIVETGNTEEPQNFLRDMTSDEAGADADANVGEDSTDLSSSNGILLNIEGQQVLLDAATFAHLLSNPDTNTQLISDDGTEYVLTHEVLQALHMQQQQQQQQEQQQVLDITNAGVNSDIIAVAMAGSDLYGNEVLTIDTSQALQLIDDNGSVIFQQATEAPPLVQQHLTPPAVVTNAVLDQSPIMSTLEVPSNSRLQVAPHSISVPPLPIVSPSNVVFGGDAPSNLDDSLAAIGVTAQSSSMSSALGLPITVTDPNIASKVTSAGPLNEILQFVSHRPATGQATAALAAAAIAGETRIFND</sequence>
<dbReference type="PROSITE" id="PS50812">
    <property type="entry name" value="PWWP"/>
    <property type="match status" value="1"/>
</dbReference>
<name>A0A1I8Q7H5_STOCA</name>
<evidence type="ECO:0000313" key="5">
    <source>
        <dbReference type="EnsemblMetazoa" id="SCAU014574-PB"/>
    </source>
</evidence>
<feature type="compositionally biased region" description="Polar residues" evidence="2">
    <location>
        <begin position="922"/>
        <end position="934"/>
    </location>
</feature>
<feature type="compositionally biased region" description="Polar residues" evidence="2">
    <location>
        <begin position="309"/>
        <end position="325"/>
    </location>
</feature>
<evidence type="ECO:0000259" key="4">
    <source>
        <dbReference type="PROSITE" id="PS50812"/>
    </source>
</evidence>
<feature type="region of interest" description="Disordered" evidence="2">
    <location>
        <begin position="1907"/>
        <end position="1951"/>
    </location>
</feature>
<feature type="region of interest" description="Disordered" evidence="2">
    <location>
        <begin position="496"/>
        <end position="515"/>
    </location>
</feature>
<dbReference type="OrthoDB" id="6381815at2759"/>
<dbReference type="Gene3D" id="2.30.30.140">
    <property type="match status" value="1"/>
</dbReference>
<feature type="compositionally biased region" description="Basic and acidic residues" evidence="2">
    <location>
        <begin position="1477"/>
        <end position="1489"/>
    </location>
</feature>
<reference evidence="5" key="2">
    <citation type="submission" date="2020-05" db="UniProtKB">
        <authorList>
            <consortium name="EnsemblMetazoa"/>
        </authorList>
    </citation>
    <scope>IDENTIFICATION</scope>
    <source>
        <strain evidence="5">USDA</strain>
    </source>
</reference>
<feature type="compositionally biased region" description="Polar residues" evidence="2">
    <location>
        <begin position="1490"/>
        <end position="1499"/>
    </location>
</feature>
<gene>
    <name evidence="5" type="primary">106085530</name>
</gene>